<dbReference type="EMBL" id="KK784878">
    <property type="protein sequence ID" value="KDO78783.1"/>
    <property type="molecule type" value="Genomic_DNA"/>
</dbReference>
<dbReference type="SMART" id="SM00432">
    <property type="entry name" value="MADS"/>
    <property type="match status" value="1"/>
</dbReference>
<dbReference type="GO" id="GO:0045893">
    <property type="term" value="P:positive regulation of DNA-templated transcription"/>
    <property type="evidence" value="ECO:0007669"/>
    <property type="project" value="UniProtKB-ARBA"/>
</dbReference>
<dbReference type="GO" id="GO:0005634">
    <property type="term" value="C:nucleus"/>
    <property type="evidence" value="ECO:0007669"/>
    <property type="project" value="UniProtKB-SubCell"/>
</dbReference>
<dbReference type="SUPFAM" id="SSF55455">
    <property type="entry name" value="SRF-like"/>
    <property type="match status" value="1"/>
</dbReference>
<dbReference type="InterPro" id="IPR002100">
    <property type="entry name" value="TF_MADSbox"/>
</dbReference>
<evidence type="ECO:0000256" key="2">
    <source>
        <dbReference type="ARBA" id="ARBA00023015"/>
    </source>
</evidence>
<dbReference type="PRINTS" id="PR00404">
    <property type="entry name" value="MADSDOMAIN"/>
</dbReference>
<dbReference type="eggNOG" id="KOG0014">
    <property type="taxonomic scope" value="Eukaryota"/>
</dbReference>
<dbReference type="STRING" id="2711.A0A067GGF3"/>
<dbReference type="PANTHER" id="PTHR11945">
    <property type="entry name" value="MADS BOX PROTEIN"/>
    <property type="match status" value="1"/>
</dbReference>
<evidence type="ECO:0000256" key="4">
    <source>
        <dbReference type="ARBA" id="ARBA00023163"/>
    </source>
</evidence>
<dbReference type="InterPro" id="IPR036879">
    <property type="entry name" value="TF_MADSbox_sf"/>
</dbReference>
<dbReference type="GO" id="GO:0000978">
    <property type="term" value="F:RNA polymerase II cis-regulatory region sequence-specific DNA binding"/>
    <property type="evidence" value="ECO:0000318"/>
    <property type="project" value="GO_Central"/>
</dbReference>
<name>A0A067GGF3_CITSI</name>
<evidence type="ECO:0000256" key="3">
    <source>
        <dbReference type="ARBA" id="ARBA00023125"/>
    </source>
</evidence>
<dbReference type="Pfam" id="PF00319">
    <property type="entry name" value="SRF-TF"/>
    <property type="match status" value="1"/>
</dbReference>
<keyword evidence="2" id="KW-0805">Transcription regulation</keyword>
<evidence type="ECO:0000313" key="9">
    <source>
        <dbReference type="EMBL" id="KDO78783.1"/>
    </source>
</evidence>
<reference evidence="9 10" key="1">
    <citation type="submission" date="2014-04" db="EMBL/GenBank/DDBJ databases">
        <authorList>
            <consortium name="International Citrus Genome Consortium"/>
            <person name="Gmitter F."/>
            <person name="Chen C."/>
            <person name="Farmerie W."/>
            <person name="Harkins T."/>
            <person name="Desany B."/>
            <person name="Mohiuddin M."/>
            <person name="Kodira C."/>
            <person name="Borodovsky M."/>
            <person name="Lomsadze A."/>
            <person name="Burns P."/>
            <person name="Jenkins J."/>
            <person name="Prochnik S."/>
            <person name="Shu S."/>
            <person name="Chapman J."/>
            <person name="Pitluck S."/>
            <person name="Schmutz J."/>
            <person name="Rokhsar D."/>
        </authorList>
    </citation>
    <scope>NUCLEOTIDE SEQUENCE</scope>
</reference>
<keyword evidence="4" id="KW-0804">Transcription</keyword>
<keyword evidence="3" id="KW-0238">DNA-binding</keyword>
<feature type="coiled-coil region" evidence="6">
    <location>
        <begin position="87"/>
        <end position="114"/>
    </location>
</feature>
<feature type="domain" description="MADS-box" evidence="8">
    <location>
        <begin position="4"/>
        <end position="64"/>
    </location>
</feature>
<dbReference type="Gene3D" id="3.40.1810.10">
    <property type="entry name" value="Transcription factor, MADS-box"/>
    <property type="match status" value="1"/>
</dbReference>
<keyword evidence="5" id="KW-0539">Nucleus</keyword>
<feature type="region of interest" description="Disordered" evidence="7">
    <location>
        <begin position="163"/>
        <end position="191"/>
    </location>
</feature>
<evidence type="ECO:0000256" key="5">
    <source>
        <dbReference type="ARBA" id="ARBA00023242"/>
    </source>
</evidence>
<accession>A0A067GGF3</accession>
<dbReference type="GO" id="GO:0006357">
    <property type="term" value="P:regulation of transcription by RNA polymerase II"/>
    <property type="evidence" value="ECO:0000318"/>
    <property type="project" value="GO_Central"/>
</dbReference>
<dbReference type="GO" id="GO:0000981">
    <property type="term" value="F:DNA-binding transcription factor activity, RNA polymerase II-specific"/>
    <property type="evidence" value="ECO:0000318"/>
    <property type="project" value="GO_Central"/>
</dbReference>
<gene>
    <name evidence="9" type="ORF">CISIN_1g029592mg</name>
</gene>
<proteinExistence type="predicted"/>
<dbReference type="Proteomes" id="UP000027120">
    <property type="component" value="Unassembled WGS sequence"/>
</dbReference>
<evidence type="ECO:0000256" key="6">
    <source>
        <dbReference type="SAM" id="Coils"/>
    </source>
</evidence>
<keyword evidence="6" id="KW-0175">Coiled coil</keyword>
<dbReference type="AlphaFoldDB" id="A0A067GGF3"/>
<dbReference type="PROSITE" id="PS50066">
    <property type="entry name" value="MADS_BOX_2"/>
    <property type="match status" value="1"/>
</dbReference>
<keyword evidence="10" id="KW-1185">Reference proteome</keyword>
<dbReference type="PaxDb" id="2711-XP_006466398.1"/>
<dbReference type="PANTHER" id="PTHR11945:SF534">
    <property type="entry name" value="MYOCYTE-SPECIFIC ENHANCER FACTOR 2"/>
    <property type="match status" value="1"/>
</dbReference>
<organism evidence="9 10">
    <name type="scientific">Citrus sinensis</name>
    <name type="common">Sweet orange</name>
    <name type="synonym">Citrus aurantium var. sinensis</name>
    <dbReference type="NCBI Taxonomy" id="2711"/>
    <lineage>
        <taxon>Eukaryota</taxon>
        <taxon>Viridiplantae</taxon>
        <taxon>Streptophyta</taxon>
        <taxon>Embryophyta</taxon>
        <taxon>Tracheophyta</taxon>
        <taxon>Spermatophyta</taxon>
        <taxon>Magnoliopsida</taxon>
        <taxon>eudicotyledons</taxon>
        <taxon>Gunneridae</taxon>
        <taxon>Pentapetalae</taxon>
        <taxon>rosids</taxon>
        <taxon>malvids</taxon>
        <taxon>Sapindales</taxon>
        <taxon>Rutaceae</taxon>
        <taxon>Aurantioideae</taxon>
        <taxon>Citrus</taxon>
    </lineage>
</organism>
<evidence type="ECO:0000313" key="10">
    <source>
        <dbReference type="Proteomes" id="UP000027120"/>
    </source>
</evidence>
<sequence>MTGMGRKKTQMKMNQGNDARQVVPPIRRSGLFKKFSEVTTLCALETTFFIFFPAGKAISFAHPGDEPVITNLARTGNPDPGSYQRTLADHEATVQALNKEYHDLLEQLEAEKKRGKILQKRKMMNQQSYCRHLWETPVDELNLEELLTLNAMIEDLQEKLQKHLAERSAQTDAPTEGSSVDPNGHEKEPGN</sequence>
<dbReference type="SMR" id="A0A067GGF3"/>
<dbReference type="GO" id="GO:0046983">
    <property type="term" value="F:protein dimerization activity"/>
    <property type="evidence" value="ECO:0007669"/>
    <property type="project" value="InterPro"/>
</dbReference>
<comment type="subcellular location">
    <subcellularLocation>
        <location evidence="1">Nucleus</location>
    </subcellularLocation>
</comment>
<feature type="compositionally biased region" description="Polar residues" evidence="7">
    <location>
        <begin position="168"/>
        <end position="181"/>
    </location>
</feature>
<evidence type="ECO:0000256" key="1">
    <source>
        <dbReference type="ARBA" id="ARBA00004123"/>
    </source>
</evidence>
<protein>
    <recommendedName>
        <fullName evidence="8">MADS-box domain-containing protein</fullName>
    </recommendedName>
</protein>
<evidence type="ECO:0000259" key="8">
    <source>
        <dbReference type="PROSITE" id="PS50066"/>
    </source>
</evidence>
<evidence type="ECO:0000256" key="7">
    <source>
        <dbReference type="SAM" id="MobiDB-lite"/>
    </source>
</evidence>